<evidence type="ECO:0000313" key="2">
    <source>
        <dbReference type="EMBL" id="CAH2329678.1"/>
    </source>
</evidence>
<gene>
    <name evidence="2" type="ORF">PECUL_23A018010</name>
</gene>
<protein>
    <submittedName>
        <fullName evidence="2">Uncharacterized protein</fullName>
    </submittedName>
</protein>
<dbReference type="Proteomes" id="UP001295444">
    <property type="component" value="Unassembled WGS sequence"/>
</dbReference>
<feature type="non-terminal residue" evidence="2">
    <location>
        <position position="1"/>
    </location>
</feature>
<keyword evidence="3" id="KW-1185">Reference proteome</keyword>
<accession>A0AAD1TSE8</accession>
<feature type="non-terminal residue" evidence="2">
    <location>
        <position position="56"/>
    </location>
</feature>
<dbReference type="AlphaFoldDB" id="A0AAD1TSE8"/>
<name>A0AAD1TSE8_PELCU</name>
<evidence type="ECO:0000256" key="1">
    <source>
        <dbReference type="SAM" id="MobiDB-lite"/>
    </source>
</evidence>
<feature type="region of interest" description="Disordered" evidence="1">
    <location>
        <begin position="21"/>
        <end position="56"/>
    </location>
</feature>
<proteinExistence type="predicted"/>
<comment type="caution">
    <text evidence="2">The sequence shown here is derived from an EMBL/GenBank/DDBJ whole genome shotgun (WGS) entry which is preliminary data.</text>
</comment>
<reference evidence="2" key="1">
    <citation type="submission" date="2022-03" db="EMBL/GenBank/DDBJ databases">
        <authorList>
            <person name="Alioto T."/>
            <person name="Alioto T."/>
            <person name="Gomez Garrido J."/>
        </authorList>
    </citation>
    <scope>NUCLEOTIDE SEQUENCE</scope>
</reference>
<organism evidence="2 3">
    <name type="scientific">Pelobates cultripes</name>
    <name type="common">Western spadefoot toad</name>
    <dbReference type="NCBI Taxonomy" id="61616"/>
    <lineage>
        <taxon>Eukaryota</taxon>
        <taxon>Metazoa</taxon>
        <taxon>Chordata</taxon>
        <taxon>Craniata</taxon>
        <taxon>Vertebrata</taxon>
        <taxon>Euteleostomi</taxon>
        <taxon>Amphibia</taxon>
        <taxon>Batrachia</taxon>
        <taxon>Anura</taxon>
        <taxon>Pelobatoidea</taxon>
        <taxon>Pelobatidae</taxon>
        <taxon>Pelobates</taxon>
    </lineage>
</organism>
<feature type="compositionally biased region" description="Basic residues" evidence="1">
    <location>
        <begin position="46"/>
        <end position="56"/>
    </location>
</feature>
<dbReference type="EMBL" id="CAKOES020000005">
    <property type="protein sequence ID" value="CAH2329678.1"/>
    <property type="molecule type" value="Genomic_DNA"/>
</dbReference>
<sequence length="56" mass="6510">EVPRFMEELELPPVTVINWILGPMGPPPRPQRMPRRDARSQPGRPPQRHRHPTAPE</sequence>
<evidence type="ECO:0000313" key="3">
    <source>
        <dbReference type="Proteomes" id="UP001295444"/>
    </source>
</evidence>